<evidence type="ECO:0000313" key="2">
    <source>
        <dbReference type="EMBL" id="SFU68503.1"/>
    </source>
</evidence>
<organism evidence="2 3">
    <name type="scientific">Pustulibacterium marinum</name>
    <dbReference type="NCBI Taxonomy" id="1224947"/>
    <lineage>
        <taxon>Bacteria</taxon>
        <taxon>Pseudomonadati</taxon>
        <taxon>Bacteroidota</taxon>
        <taxon>Flavobacteriia</taxon>
        <taxon>Flavobacteriales</taxon>
        <taxon>Flavobacteriaceae</taxon>
        <taxon>Pustulibacterium</taxon>
    </lineage>
</organism>
<name>A0A1I7I6D2_9FLAO</name>
<dbReference type="STRING" id="1224947.SAMN05216480_11338"/>
<evidence type="ECO:0000313" key="3">
    <source>
        <dbReference type="Proteomes" id="UP000199138"/>
    </source>
</evidence>
<dbReference type="AlphaFoldDB" id="A0A1I7I6D2"/>
<gene>
    <name evidence="2" type="ORF">SAMN05216480_11338</name>
</gene>
<evidence type="ECO:0000256" key="1">
    <source>
        <dbReference type="SAM" id="SignalP"/>
    </source>
</evidence>
<protein>
    <submittedName>
        <fullName evidence="2">Uncharacterized protein</fullName>
    </submittedName>
</protein>
<keyword evidence="1" id="KW-0732">Signal</keyword>
<dbReference type="Proteomes" id="UP000199138">
    <property type="component" value="Unassembled WGS sequence"/>
</dbReference>
<reference evidence="2 3" key="1">
    <citation type="submission" date="2016-10" db="EMBL/GenBank/DDBJ databases">
        <authorList>
            <person name="de Groot N.N."/>
        </authorList>
    </citation>
    <scope>NUCLEOTIDE SEQUENCE [LARGE SCALE GENOMIC DNA]</scope>
    <source>
        <strain evidence="2 3">CGMCC 1.12333</strain>
    </source>
</reference>
<sequence>MKLLLVAFFAVIGSAVAQTTYKEQITIPANGGKIYEVPGADGDAIQIELDRESGSKIDMEVFIYPRRHFFDEQDFKEIKRIITVTTRGVYVIKLNNPTDKPAVFNVHIFSKNFTGLPVTLEHQIKRDTIFGYPTYDSKTQKTIPIPIITSETIPVVTDL</sequence>
<feature type="signal peptide" evidence="1">
    <location>
        <begin position="1"/>
        <end position="17"/>
    </location>
</feature>
<feature type="chain" id="PRO_5011471040" evidence="1">
    <location>
        <begin position="18"/>
        <end position="159"/>
    </location>
</feature>
<dbReference type="EMBL" id="FPBK01000013">
    <property type="protein sequence ID" value="SFU68503.1"/>
    <property type="molecule type" value="Genomic_DNA"/>
</dbReference>
<keyword evidence="3" id="KW-1185">Reference proteome</keyword>
<accession>A0A1I7I6D2</accession>
<proteinExistence type="predicted"/>
<dbReference type="RefSeq" id="WP_093025968.1">
    <property type="nucleotide sequence ID" value="NZ_FPBK01000013.1"/>
</dbReference>